<evidence type="ECO:0000256" key="5">
    <source>
        <dbReference type="SAM" id="Phobius"/>
    </source>
</evidence>
<evidence type="ECO:0000256" key="3">
    <source>
        <dbReference type="ARBA" id="ARBA00022989"/>
    </source>
</evidence>
<dbReference type="InterPro" id="IPR038665">
    <property type="entry name" value="Voltage-dep_anion_channel_sf"/>
</dbReference>
<gene>
    <name evidence="6" type="ORF">CYJ10_26735</name>
</gene>
<evidence type="ECO:0000256" key="2">
    <source>
        <dbReference type="ARBA" id="ARBA00022692"/>
    </source>
</evidence>
<dbReference type="GO" id="GO:0005886">
    <property type="term" value="C:plasma membrane"/>
    <property type="evidence" value="ECO:0007669"/>
    <property type="project" value="TreeGrafter"/>
</dbReference>
<comment type="caution">
    <text evidence="6">The sequence shown here is derived from an EMBL/GenBank/DDBJ whole genome shotgun (WGS) entry which is preliminary data.</text>
</comment>
<evidence type="ECO:0000256" key="1">
    <source>
        <dbReference type="ARBA" id="ARBA00004141"/>
    </source>
</evidence>
<feature type="transmembrane region" description="Helical" evidence="5">
    <location>
        <begin position="105"/>
        <end position="121"/>
    </location>
</feature>
<dbReference type="GO" id="GO:0046583">
    <property type="term" value="F:monoatomic cation efflux transmembrane transporter activity"/>
    <property type="evidence" value="ECO:0007669"/>
    <property type="project" value="TreeGrafter"/>
</dbReference>
<dbReference type="RefSeq" id="WP_101684465.1">
    <property type="nucleotide sequence ID" value="NZ_PJRP01000017.1"/>
</dbReference>
<dbReference type="EMBL" id="PJRP01000017">
    <property type="protein sequence ID" value="PLP97440.1"/>
    <property type="molecule type" value="Genomic_DNA"/>
</dbReference>
<keyword evidence="4 5" id="KW-0472">Membrane</keyword>
<dbReference type="InterPro" id="IPR004695">
    <property type="entry name" value="SLAC1/Mae1/Ssu1/TehA"/>
</dbReference>
<feature type="transmembrane region" description="Helical" evidence="5">
    <location>
        <begin position="284"/>
        <end position="312"/>
    </location>
</feature>
<feature type="transmembrane region" description="Helical" evidence="5">
    <location>
        <begin position="45"/>
        <end position="67"/>
    </location>
</feature>
<reference evidence="6 7" key="1">
    <citation type="submission" date="2017-12" db="EMBL/GenBank/DDBJ databases">
        <title>Genome sequence of the active heterotrophic nitrifier-denitrifier, Cupriavidus pauculus UM1.</title>
        <authorList>
            <person name="Putonti C."/>
            <person name="Castignetti D."/>
        </authorList>
    </citation>
    <scope>NUCLEOTIDE SEQUENCE [LARGE SCALE GENOMIC DNA]</scope>
    <source>
        <strain evidence="6 7">UM1</strain>
    </source>
</reference>
<keyword evidence="2 5" id="KW-0812">Transmembrane</keyword>
<accession>A0A2N5C5I7</accession>
<dbReference type="Pfam" id="PF03595">
    <property type="entry name" value="SLAC1"/>
    <property type="match status" value="1"/>
</dbReference>
<dbReference type="InterPro" id="IPR052951">
    <property type="entry name" value="Tellurite_res_ion_channel"/>
</dbReference>
<dbReference type="Gene3D" id="1.50.10.150">
    <property type="entry name" value="Voltage-dependent anion channel"/>
    <property type="match status" value="1"/>
</dbReference>
<keyword evidence="3 5" id="KW-1133">Transmembrane helix</keyword>
<feature type="transmembrane region" description="Helical" evidence="5">
    <location>
        <begin position="7"/>
        <end position="25"/>
    </location>
</feature>
<dbReference type="PANTHER" id="PTHR37955">
    <property type="entry name" value="TELLURITE RESISTANCE PROTEIN TEHA"/>
    <property type="match status" value="1"/>
</dbReference>
<name>A0A2N5C5I7_9BURK</name>
<feature type="transmembrane region" description="Helical" evidence="5">
    <location>
        <begin position="79"/>
        <end position="99"/>
    </location>
</feature>
<dbReference type="NCBIfam" id="NF008032">
    <property type="entry name" value="PRK10764.1"/>
    <property type="match status" value="1"/>
</dbReference>
<comment type="subcellular location">
    <subcellularLocation>
        <location evidence="1">Membrane</location>
        <topology evidence="1">Multi-pass membrane protein</topology>
    </subcellularLocation>
</comment>
<dbReference type="OrthoDB" id="309023at2"/>
<evidence type="ECO:0000313" key="7">
    <source>
        <dbReference type="Proteomes" id="UP000234341"/>
    </source>
</evidence>
<feature type="transmembrane region" description="Helical" evidence="5">
    <location>
        <begin position="258"/>
        <end position="278"/>
    </location>
</feature>
<proteinExistence type="predicted"/>
<dbReference type="AlphaFoldDB" id="A0A2N5C5I7"/>
<evidence type="ECO:0000313" key="6">
    <source>
        <dbReference type="EMBL" id="PLP97440.1"/>
    </source>
</evidence>
<dbReference type="STRING" id="82633.GCA_000974605_02331"/>
<protein>
    <submittedName>
        <fullName evidence="6">Dicarboxylate transporter/tellurite-resistance protein TehA</fullName>
    </submittedName>
</protein>
<feature type="transmembrane region" description="Helical" evidence="5">
    <location>
        <begin position="227"/>
        <end position="246"/>
    </location>
</feature>
<sequence>MTSPTTKGFSIPASAMGIVLGMAGLSNCWRVAHTLWGVRAAVSDVLFAVTTLIWSVLVLSFVAKWLTHRDEALAEARHPVACCFIGLIPVATLLVAVWLHGFAPAIGTTLIVIGVIAQLAFSTFRSGGMMRGGRKLGDTTAVMYLPTVAGNFVSAMATASLGWMDLAKLFFGAGLFSWFALESIITYRLYLGDELAPAVRPTLGIQLAPPVVGATAYLAVTGGRLDWPFHAMVGYGLLQLLFLFRLSRWFLVSGATPGFWAFSFGITALGISCMRAATFAPDSLFASIALPVFIFVNVGIGSLVLLTLGLLLRGRLFRRAG</sequence>
<dbReference type="Proteomes" id="UP000234341">
    <property type="component" value="Unassembled WGS sequence"/>
</dbReference>
<feature type="transmembrane region" description="Helical" evidence="5">
    <location>
        <begin position="203"/>
        <end position="221"/>
    </location>
</feature>
<organism evidence="6 7">
    <name type="scientific">Cupriavidus pauculus</name>
    <dbReference type="NCBI Taxonomy" id="82633"/>
    <lineage>
        <taxon>Bacteria</taxon>
        <taxon>Pseudomonadati</taxon>
        <taxon>Pseudomonadota</taxon>
        <taxon>Betaproteobacteria</taxon>
        <taxon>Burkholderiales</taxon>
        <taxon>Burkholderiaceae</taxon>
        <taxon>Cupriavidus</taxon>
    </lineage>
</organism>
<feature type="transmembrane region" description="Helical" evidence="5">
    <location>
        <begin position="142"/>
        <end position="163"/>
    </location>
</feature>
<evidence type="ECO:0000256" key="4">
    <source>
        <dbReference type="ARBA" id="ARBA00023136"/>
    </source>
</evidence>
<dbReference type="PANTHER" id="PTHR37955:SF1">
    <property type="entry name" value="DEP DOMAIN-CONTAINING PROTEIN"/>
    <property type="match status" value="1"/>
</dbReference>
<feature type="transmembrane region" description="Helical" evidence="5">
    <location>
        <begin position="169"/>
        <end position="191"/>
    </location>
</feature>